<dbReference type="GO" id="GO:0006412">
    <property type="term" value="P:translation"/>
    <property type="evidence" value="ECO:0007669"/>
    <property type="project" value="UniProtKB-UniRule"/>
</dbReference>
<evidence type="ECO:0000256" key="1">
    <source>
        <dbReference type="ARBA" id="ARBA00004604"/>
    </source>
</evidence>
<dbReference type="GO" id="GO:0003735">
    <property type="term" value="F:structural constituent of ribosome"/>
    <property type="evidence" value="ECO:0007669"/>
    <property type="project" value="UniProtKB-UniRule"/>
</dbReference>
<evidence type="ECO:0000256" key="4">
    <source>
        <dbReference type="ARBA" id="ARBA00023274"/>
    </source>
</evidence>
<gene>
    <name evidence="5" type="primary">RPS3A</name>
</gene>
<dbReference type="GO" id="GO:0022627">
    <property type="term" value="C:cytosolic small ribosomal subunit"/>
    <property type="evidence" value="ECO:0007669"/>
    <property type="project" value="UniProtKB-UniRule"/>
</dbReference>
<dbReference type="Proteomes" id="UP000001646">
    <property type="component" value="Chromosome 6"/>
</dbReference>
<reference evidence="6" key="3">
    <citation type="submission" date="2025-09" db="UniProtKB">
        <authorList>
            <consortium name="Ensembl"/>
        </authorList>
    </citation>
    <scope>IDENTIFICATION</scope>
</reference>
<dbReference type="GO" id="GO:0005730">
    <property type="term" value="C:nucleolus"/>
    <property type="evidence" value="ECO:0007669"/>
    <property type="project" value="UniProtKB-SubCell"/>
</dbReference>
<evidence type="ECO:0000256" key="2">
    <source>
        <dbReference type="ARBA" id="ARBA00022490"/>
    </source>
</evidence>
<dbReference type="Pfam" id="PF01015">
    <property type="entry name" value="Ribosomal_S3Ae"/>
    <property type="match status" value="1"/>
</dbReference>
<proteinExistence type="inferred from homology"/>
<keyword evidence="7" id="KW-1185">Reference proteome</keyword>
<dbReference type="HAMAP" id="MF_03122">
    <property type="entry name" value="Ribosomal_eS1_euk"/>
    <property type="match status" value="1"/>
</dbReference>
<evidence type="ECO:0000256" key="3">
    <source>
        <dbReference type="ARBA" id="ARBA00022980"/>
    </source>
</evidence>
<keyword evidence="2 5" id="KW-0963">Cytoplasm</keyword>
<reference evidence="6 7" key="1">
    <citation type="submission" date="2009-12" db="EMBL/GenBank/DDBJ databases">
        <title>The Genome Sequence of Anolis carolinensis (Green Anole Lizard).</title>
        <authorList>
            <consortium name="The Genome Sequencing Platform"/>
            <person name="Di Palma F."/>
            <person name="Alfoldi J."/>
            <person name="Heiman D."/>
            <person name="Young S."/>
            <person name="Grabherr M."/>
            <person name="Johnson J."/>
            <person name="Lander E.S."/>
            <person name="Lindblad-Toh K."/>
        </authorList>
    </citation>
    <scope>NUCLEOTIDE SEQUENCE [LARGE SCALE GENOMIC DNA]</scope>
    <source>
        <strain evidence="6 7">JBL SC #1</strain>
    </source>
</reference>
<comment type="subunit">
    <text evidence="5">Component of the small ribosomal subunit. Mature ribosomes consist of a small (40S) and a large (60S) subunit. The 40S subunit contains about 33 different proteins and 1 molecule of RNA (18S). The 60S subunit contains about 49 different proteins and 3 molecules of RNA (28S, 5.8S and 5S).</text>
</comment>
<dbReference type="PANTHER" id="PTHR11830">
    <property type="entry name" value="40S RIBOSOMAL PROTEIN S3A"/>
    <property type="match status" value="1"/>
</dbReference>
<dbReference type="InParanoid" id="A0A803SZM2"/>
<accession>A0A803SZM2</accession>
<feature type="initiator methionine" description="Removed" evidence="5">
    <location>
        <position position="1"/>
    </location>
</feature>
<comment type="subcellular location">
    <subcellularLocation>
        <location evidence="5">Cytoplasm</location>
    </subcellularLocation>
    <subcellularLocation>
        <location evidence="1">Nucleus</location>
        <location evidence="1">Nucleolus</location>
    </subcellularLocation>
</comment>
<evidence type="ECO:0000313" key="6">
    <source>
        <dbReference type="Ensembl" id="ENSACAP00000028412.1"/>
    </source>
</evidence>
<protein>
    <recommendedName>
        <fullName evidence="5">Small ribosomal subunit protein eS1</fullName>
    </recommendedName>
</protein>
<evidence type="ECO:0000313" key="7">
    <source>
        <dbReference type="Proteomes" id="UP000001646"/>
    </source>
</evidence>
<dbReference type="InterPro" id="IPR027500">
    <property type="entry name" value="Ribosomal_eS1_euk"/>
</dbReference>
<dbReference type="AlphaFoldDB" id="A0A803SZM2"/>
<dbReference type="GeneTree" id="ENSGT00390000018433"/>
<dbReference type="Ensembl" id="ENSACAT00000039386.1">
    <property type="protein sequence ID" value="ENSACAP00000028412.1"/>
    <property type="gene ID" value="ENSACAG00000043597.1"/>
</dbReference>
<keyword evidence="3 5" id="KW-0689">Ribosomal protein</keyword>
<evidence type="ECO:0000256" key="5">
    <source>
        <dbReference type="HAMAP-Rule" id="MF_03122"/>
    </source>
</evidence>
<sequence length="223" mass="25523">MAVGKNKRLTKGGKKGAKKKVIDPFSKKDWYDVKAPTFITRTQGTKIASDGLKGHVFEVSLADLQNNEVAFCKFKLITEDVQGKNCLTNFHGMDLTRDKMCSMVKKWQTMIEAHIDVKTTDGYLLRLFCVSFTKKHTNQIHITSYGKHQQVLQIRYKIMEIREVQTIDLKEAVNKLIPDSIGKDIEKAFKMFEKPKFEFGKLMELNEAGAKVEWADGYEPPVQ</sequence>
<comment type="similarity">
    <text evidence="5">Belongs to the eukaryotic ribosomal protein eS1 family.</text>
</comment>
<dbReference type="InterPro" id="IPR001593">
    <property type="entry name" value="Ribosomal_eS1"/>
</dbReference>
<keyword evidence="4 5" id="KW-0687">Ribonucleoprotein</keyword>
<name>A0A803SZM2_ANOCA</name>
<dbReference type="GO" id="GO:0005829">
    <property type="term" value="C:cytosol"/>
    <property type="evidence" value="ECO:0000318"/>
    <property type="project" value="GO_Central"/>
</dbReference>
<dbReference type="SMART" id="SM01397">
    <property type="entry name" value="Ribosomal_S3Ae"/>
    <property type="match status" value="1"/>
</dbReference>
<reference evidence="6" key="2">
    <citation type="submission" date="2025-08" db="UniProtKB">
        <authorList>
            <consortium name="Ensembl"/>
        </authorList>
    </citation>
    <scope>IDENTIFICATION</scope>
</reference>
<organism evidence="6 7">
    <name type="scientific">Anolis carolinensis</name>
    <name type="common">Green anole</name>
    <name type="synonym">American chameleon</name>
    <dbReference type="NCBI Taxonomy" id="28377"/>
    <lineage>
        <taxon>Eukaryota</taxon>
        <taxon>Metazoa</taxon>
        <taxon>Chordata</taxon>
        <taxon>Craniata</taxon>
        <taxon>Vertebrata</taxon>
        <taxon>Euteleostomi</taxon>
        <taxon>Lepidosauria</taxon>
        <taxon>Squamata</taxon>
        <taxon>Bifurcata</taxon>
        <taxon>Unidentata</taxon>
        <taxon>Episquamata</taxon>
        <taxon>Toxicofera</taxon>
        <taxon>Iguania</taxon>
        <taxon>Dactyloidae</taxon>
        <taxon>Anolis</taxon>
    </lineage>
</organism>